<feature type="transmembrane region" description="Helical" evidence="1">
    <location>
        <begin position="86"/>
        <end position="105"/>
    </location>
</feature>
<evidence type="ECO:0008006" key="4">
    <source>
        <dbReference type="Google" id="ProtNLM"/>
    </source>
</evidence>
<keyword evidence="1" id="KW-0812">Transmembrane</keyword>
<gene>
    <name evidence="2" type="ORF">HAHE_09200</name>
</gene>
<protein>
    <recommendedName>
        <fullName evidence="4">DUF3592 domain-containing protein</fullName>
    </recommendedName>
</protein>
<organism evidence="2 3">
    <name type="scientific">Haloferula helveola</name>
    <dbReference type="NCBI Taxonomy" id="490095"/>
    <lineage>
        <taxon>Bacteria</taxon>
        <taxon>Pseudomonadati</taxon>
        <taxon>Verrucomicrobiota</taxon>
        <taxon>Verrucomicrobiia</taxon>
        <taxon>Verrucomicrobiales</taxon>
        <taxon>Verrucomicrobiaceae</taxon>
        <taxon>Haloferula</taxon>
    </lineage>
</organism>
<feature type="transmembrane region" description="Helical" evidence="1">
    <location>
        <begin position="7"/>
        <end position="28"/>
    </location>
</feature>
<keyword evidence="1" id="KW-0472">Membrane</keyword>
<evidence type="ECO:0000313" key="2">
    <source>
        <dbReference type="EMBL" id="BCX47012.1"/>
    </source>
</evidence>
<dbReference type="EMBL" id="AP024702">
    <property type="protein sequence ID" value="BCX47012.1"/>
    <property type="molecule type" value="Genomic_DNA"/>
</dbReference>
<keyword evidence="3" id="KW-1185">Reference proteome</keyword>
<name>A0ABN6H225_9BACT</name>
<evidence type="ECO:0000256" key="1">
    <source>
        <dbReference type="SAM" id="Phobius"/>
    </source>
</evidence>
<dbReference type="Proteomes" id="UP001374893">
    <property type="component" value="Chromosome"/>
</dbReference>
<proteinExistence type="predicted"/>
<dbReference type="RefSeq" id="WP_338689003.1">
    <property type="nucleotide sequence ID" value="NZ_AP024702.1"/>
</dbReference>
<reference evidence="2 3" key="1">
    <citation type="submission" date="2021-06" db="EMBL/GenBank/DDBJ databases">
        <title>Complete genome of Haloferula helveola possessing various polysaccharide degrading enzymes.</title>
        <authorList>
            <person name="Takami H."/>
            <person name="Huang C."/>
            <person name="Hamasaki K."/>
        </authorList>
    </citation>
    <scope>NUCLEOTIDE SEQUENCE [LARGE SCALE GENOMIC DNA]</scope>
    <source>
        <strain evidence="2 3">CN-1</strain>
    </source>
</reference>
<evidence type="ECO:0000313" key="3">
    <source>
        <dbReference type="Proteomes" id="UP001374893"/>
    </source>
</evidence>
<accession>A0ABN6H225</accession>
<keyword evidence="1" id="KW-1133">Transmembrane helix</keyword>
<sequence>MSWRGWLGRILLAGVFFVALSIPLSIFWDATFPGKVYDCRDDNFFGYITPGSWVHGEIAYVDEIVPEASMSEPDVILNGWSTGRLFAVWGWMVGGSAAVAVALSFRMLRGWDPGPELD</sequence>